<protein>
    <recommendedName>
        <fullName evidence="9">Accessory gene regulator protein B</fullName>
        <ecNumber evidence="9">3.4.-.-</ecNumber>
    </recommendedName>
</protein>
<keyword evidence="7 9" id="KW-0843">Virulence</keyword>
<sequence length="191" mass="22118">MKIIDRKIEQFANYLQRKNNLDHIQFLKVRLGMQVVAINIEKTIVVYGLALIFRIFVYTLLTHITYFLIRRNAHGAHANSSLMCHIVNIIIFILIPWLLTLFHINVYALIVTGVLSLIIIIKYAPSETKKQPIPKHLIKRKQLGSVVTCILILIACIFIKEPFVYFVIWGMFVESLTLLPIFSTNKEDVLK</sequence>
<dbReference type="GO" id="GO:0006508">
    <property type="term" value="P:proteolysis"/>
    <property type="evidence" value="ECO:0007669"/>
    <property type="project" value="UniProtKB-KW"/>
</dbReference>
<evidence type="ECO:0000256" key="1">
    <source>
        <dbReference type="ARBA" id="ARBA00022475"/>
    </source>
</evidence>
<dbReference type="EMBL" id="MG159799">
    <property type="protein sequence ID" value="AUD57873.1"/>
    <property type="molecule type" value="Genomic_DNA"/>
</dbReference>
<comment type="subcellular location">
    <subcellularLocation>
        <location evidence="9">Cell membrane</location>
        <topology evidence="9">Multi-pass membrane protein</topology>
    </subcellularLocation>
</comment>
<gene>
    <name evidence="9 10" type="primary">agrB</name>
</gene>
<feature type="transmembrane region" description="Helical" evidence="9">
    <location>
        <begin position="44"/>
        <end position="69"/>
    </location>
</feature>
<keyword evidence="3 9" id="KW-0645">Protease</keyword>
<evidence type="ECO:0000256" key="9">
    <source>
        <dbReference type="HAMAP-Rule" id="MF_00784"/>
    </source>
</evidence>
<evidence type="ECO:0000256" key="4">
    <source>
        <dbReference type="ARBA" id="ARBA00022692"/>
    </source>
</evidence>
<dbReference type="RefSeq" id="WP_070830510.1">
    <property type="nucleotide sequence ID" value="NZ_PPRT01000089.1"/>
</dbReference>
<dbReference type="SMART" id="SM00793">
    <property type="entry name" value="AgrB"/>
    <property type="match status" value="1"/>
</dbReference>
<dbReference type="AlphaFoldDB" id="A0A2H4YBZ6"/>
<dbReference type="Pfam" id="PF04647">
    <property type="entry name" value="AgrB"/>
    <property type="match status" value="1"/>
</dbReference>
<dbReference type="HAMAP" id="MF_00784">
    <property type="entry name" value="AgrB"/>
    <property type="match status" value="1"/>
</dbReference>
<feature type="transmembrane region" description="Helical" evidence="9">
    <location>
        <begin position="104"/>
        <end position="123"/>
    </location>
</feature>
<keyword evidence="6 9" id="KW-1133">Transmembrane helix</keyword>
<dbReference type="InterPro" id="IPR006741">
    <property type="entry name" value="AgrB"/>
</dbReference>
<evidence type="ECO:0000256" key="6">
    <source>
        <dbReference type="ARBA" id="ARBA00022989"/>
    </source>
</evidence>
<keyword evidence="2 9" id="KW-0673">Quorum sensing</keyword>
<evidence type="ECO:0000313" key="10">
    <source>
        <dbReference type="EMBL" id="AUD57873.1"/>
    </source>
</evidence>
<keyword evidence="4 9" id="KW-0812">Transmembrane</keyword>
<evidence type="ECO:0000256" key="7">
    <source>
        <dbReference type="ARBA" id="ARBA00023026"/>
    </source>
</evidence>
<name>A0A2H4YBZ6_9STAP</name>
<evidence type="ECO:0000256" key="2">
    <source>
        <dbReference type="ARBA" id="ARBA00022654"/>
    </source>
</evidence>
<organism evidence="10">
    <name type="scientific">Staphylococcus caprae</name>
    <dbReference type="NCBI Taxonomy" id="29380"/>
    <lineage>
        <taxon>Bacteria</taxon>
        <taxon>Bacillati</taxon>
        <taxon>Bacillota</taxon>
        <taxon>Bacilli</taxon>
        <taxon>Bacillales</taxon>
        <taxon>Staphylococcaceae</taxon>
        <taxon>Staphylococcus</taxon>
    </lineage>
</organism>
<dbReference type="GO" id="GO:0009372">
    <property type="term" value="P:quorum sensing"/>
    <property type="evidence" value="ECO:0007669"/>
    <property type="project" value="UniProtKB-UniRule"/>
</dbReference>
<feature type="transmembrane region" description="Helical" evidence="9">
    <location>
        <begin position="143"/>
        <end position="160"/>
    </location>
</feature>
<comment type="similarity">
    <text evidence="9">Belongs to the AgrB family.</text>
</comment>
<evidence type="ECO:0000256" key="5">
    <source>
        <dbReference type="ARBA" id="ARBA00022801"/>
    </source>
</evidence>
<evidence type="ECO:0000256" key="3">
    <source>
        <dbReference type="ARBA" id="ARBA00022670"/>
    </source>
</evidence>
<proteinExistence type="inferred from homology"/>
<evidence type="ECO:0000256" key="8">
    <source>
        <dbReference type="ARBA" id="ARBA00023136"/>
    </source>
</evidence>
<keyword evidence="1 9" id="KW-1003">Cell membrane</keyword>
<keyword evidence="8 9" id="KW-0472">Membrane</keyword>
<dbReference type="EC" id="3.4.-.-" evidence="9"/>
<reference evidence="10" key="1">
    <citation type="journal article" date="2017" name="Cell Host Microbe">
        <title>Coagulase-Negative Staphylococcal Strain Prevents Staphylococcus aureus Colonization and Skin Infection by Blocking Quorum Sensing.</title>
        <authorList>
            <person name="Paharik A.E."/>
            <person name="Parlet C.P."/>
            <person name="Chung N."/>
            <person name="Todd D.A."/>
            <person name="Rodriguez E.I."/>
            <person name="Van Dyke M.J."/>
            <person name="Cech N.B."/>
            <person name="Horswill A.R."/>
        </authorList>
    </citation>
    <scope>NUCLEOTIDE SEQUENCE</scope>
    <source>
        <strain evidence="10">DSM 20608</strain>
    </source>
</reference>
<comment type="function">
    <text evidence="9">Essential for the production of a quorum sensing system signal molecule, the autoinducing peptide (AIP). This quorum sensing system is responsible for the regulation of the expression of virulence factor genes. Involved in the proteolytic processing of AgrD, the precursor of AIP.</text>
</comment>
<accession>A0A2H4YBZ6</accession>
<keyword evidence="5 9" id="KW-0378">Hydrolase</keyword>
<dbReference type="GO" id="GO:0008233">
    <property type="term" value="F:peptidase activity"/>
    <property type="evidence" value="ECO:0007669"/>
    <property type="project" value="UniProtKB-UniRule"/>
</dbReference>
<feature type="transmembrane region" description="Helical" evidence="9">
    <location>
        <begin position="166"/>
        <end position="183"/>
    </location>
</feature>
<dbReference type="GO" id="GO:0005886">
    <property type="term" value="C:plasma membrane"/>
    <property type="evidence" value="ECO:0007669"/>
    <property type="project" value="UniProtKB-SubCell"/>
</dbReference>